<dbReference type="GO" id="GO:0009986">
    <property type="term" value="C:cell surface"/>
    <property type="evidence" value="ECO:0007669"/>
    <property type="project" value="TreeGrafter"/>
</dbReference>
<dbReference type="Proteomes" id="UP000822369">
    <property type="component" value="Chromosome 3"/>
</dbReference>
<comment type="caution">
    <text evidence="6">The sequence shown here is derived from an EMBL/GenBank/DDBJ whole genome shotgun (WGS) entry which is preliminary data.</text>
</comment>
<sequence>MFLVCVLEEVEEADYINSAVRFKKEGKPASGRSFSSFIQTFVSLAACWFILLLIIILHIYYISVISDKNTKQKAEIKNLKSQNEELKIKEKNLNEKCQIFEKTQNELNVSRAQWSVDAYCPKLKNGVYRSPYERTWAGAREDCRGKSSDLAVAADEQERNYIVDRLSPVTKGINGYWIGVRARNRTWKWINGTDLFDQGWVDQPAADGQCVTSLSNRGWRSASCNDKNGWICEKKALLV</sequence>
<protein>
    <submittedName>
        <fullName evidence="6">C-type lectin domain family 10 member A-like</fullName>
    </submittedName>
</protein>
<reference evidence="6" key="1">
    <citation type="submission" date="2020-03" db="EMBL/GenBank/DDBJ databases">
        <title>Intra-Species Differences in Population Size shape Life History and Genome Evolution.</title>
        <authorList>
            <person name="Willemsen D."/>
            <person name="Cui R."/>
            <person name="Valenzano D.R."/>
        </authorList>
    </citation>
    <scope>NUCLEOTIDE SEQUENCE</scope>
    <source>
        <strain evidence="6">GRZ</strain>
        <tissue evidence="6">Whole</tissue>
    </source>
</reference>
<dbReference type="InterPro" id="IPR051527">
    <property type="entry name" value="KLR_subfamily_B"/>
</dbReference>
<name>A0A9D3BXS5_NOTFU</name>
<keyword evidence="3" id="KW-0175">Coiled coil</keyword>
<evidence type="ECO:0000256" key="1">
    <source>
        <dbReference type="ARBA" id="ARBA00022989"/>
    </source>
</evidence>
<dbReference type="AlphaFoldDB" id="A0A9D3BXS5"/>
<dbReference type="PANTHER" id="PTHR46784">
    <property type="entry name" value="KILLER CELL LECTIN-LIKE RECEPTOR SUBFAMILY B MEMBER 1"/>
    <property type="match status" value="1"/>
</dbReference>
<dbReference type="PROSITE" id="PS50041">
    <property type="entry name" value="C_TYPE_LECTIN_2"/>
    <property type="match status" value="1"/>
</dbReference>
<proteinExistence type="predicted"/>
<keyword evidence="4" id="KW-0472">Membrane</keyword>
<feature type="transmembrane region" description="Helical" evidence="4">
    <location>
        <begin position="37"/>
        <end position="62"/>
    </location>
</feature>
<keyword evidence="4" id="KW-0812">Transmembrane</keyword>
<dbReference type="Pfam" id="PF00059">
    <property type="entry name" value="Lectin_C"/>
    <property type="match status" value="1"/>
</dbReference>
<evidence type="ECO:0000256" key="4">
    <source>
        <dbReference type="SAM" id="Phobius"/>
    </source>
</evidence>
<dbReference type="GO" id="GO:0005886">
    <property type="term" value="C:plasma membrane"/>
    <property type="evidence" value="ECO:0007669"/>
    <property type="project" value="TreeGrafter"/>
</dbReference>
<dbReference type="EMBL" id="JAAVVJ010000003">
    <property type="protein sequence ID" value="KAF7226717.1"/>
    <property type="molecule type" value="Genomic_DNA"/>
</dbReference>
<dbReference type="InterPro" id="IPR018378">
    <property type="entry name" value="C-type_lectin_CS"/>
</dbReference>
<feature type="coiled-coil region" evidence="3">
    <location>
        <begin position="69"/>
        <end position="103"/>
    </location>
</feature>
<dbReference type="Gene3D" id="3.10.100.10">
    <property type="entry name" value="Mannose-Binding Protein A, subunit A"/>
    <property type="match status" value="1"/>
</dbReference>
<evidence type="ECO:0000313" key="7">
    <source>
        <dbReference type="Proteomes" id="UP000822369"/>
    </source>
</evidence>
<keyword evidence="1 4" id="KW-1133">Transmembrane helix</keyword>
<evidence type="ECO:0000256" key="3">
    <source>
        <dbReference type="SAM" id="Coils"/>
    </source>
</evidence>
<accession>A0A9D3BXS5</accession>
<dbReference type="InterPro" id="IPR016187">
    <property type="entry name" value="CTDL_fold"/>
</dbReference>
<organism evidence="6 7">
    <name type="scientific">Nothobranchius furzeri</name>
    <name type="common">Turquoise killifish</name>
    <dbReference type="NCBI Taxonomy" id="105023"/>
    <lineage>
        <taxon>Eukaryota</taxon>
        <taxon>Metazoa</taxon>
        <taxon>Chordata</taxon>
        <taxon>Craniata</taxon>
        <taxon>Vertebrata</taxon>
        <taxon>Euteleostomi</taxon>
        <taxon>Actinopterygii</taxon>
        <taxon>Neopterygii</taxon>
        <taxon>Teleostei</taxon>
        <taxon>Neoteleostei</taxon>
        <taxon>Acanthomorphata</taxon>
        <taxon>Ovalentaria</taxon>
        <taxon>Atherinomorphae</taxon>
        <taxon>Cyprinodontiformes</taxon>
        <taxon>Nothobranchiidae</taxon>
        <taxon>Nothobranchius</taxon>
    </lineage>
</organism>
<dbReference type="PROSITE" id="PS00615">
    <property type="entry name" value="C_TYPE_LECTIN_1"/>
    <property type="match status" value="1"/>
</dbReference>
<dbReference type="GO" id="GO:0038023">
    <property type="term" value="F:signaling receptor activity"/>
    <property type="evidence" value="ECO:0007669"/>
    <property type="project" value="TreeGrafter"/>
</dbReference>
<dbReference type="SMART" id="SM00034">
    <property type="entry name" value="CLECT"/>
    <property type="match status" value="1"/>
</dbReference>
<keyword evidence="2" id="KW-1015">Disulfide bond</keyword>
<evidence type="ECO:0000259" key="5">
    <source>
        <dbReference type="PROSITE" id="PS50041"/>
    </source>
</evidence>
<dbReference type="PANTHER" id="PTHR46784:SF1">
    <property type="entry name" value="KILLER CELL LECTIN-LIKE RECEPTOR SUBFAMILY B MEMBER 1"/>
    <property type="match status" value="1"/>
</dbReference>
<dbReference type="SUPFAM" id="SSF56436">
    <property type="entry name" value="C-type lectin-like"/>
    <property type="match status" value="1"/>
</dbReference>
<dbReference type="InterPro" id="IPR016186">
    <property type="entry name" value="C-type_lectin-like/link_sf"/>
</dbReference>
<gene>
    <name evidence="6" type="ORF">G4P62_005526</name>
</gene>
<dbReference type="GO" id="GO:0042269">
    <property type="term" value="P:regulation of natural killer cell mediated cytotoxicity"/>
    <property type="evidence" value="ECO:0007669"/>
    <property type="project" value="TreeGrafter"/>
</dbReference>
<evidence type="ECO:0000256" key="2">
    <source>
        <dbReference type="ARBA" id="ARBA00023157"/>
    </source>
</evidence>
<dbReference type="InterPro" id="IPR001304">
    <property type="entry name" value="C-type_lectin-like"/>
</dbReference>
<evidence type="ECO:0000313" key="6">
    <source>
        <dbReference type="EMBL" id="KAF7226717.1"/>
    </source>
</evidence>
<feature type="domain" description="C-type lectin" evidence="5">
    <location>
        <begin position="116"/>
        <end position="233"/>
    </location>
</feature>